<evidence type="ECO:0000259" key="6">
    <source>
        <dbReference type="Pfam" id="PF00419"/>
    </source>
</evidence>
<evidence type="ECO:0000256" key="5">
    <source>
        <dbReference type="SAM" id="SignalP"/>
    </source>
</evidence>
<evidence type="ECO:0000313" key="7">
    <source>
        <dbReference type="EMBL" id="QPL33184.1"/>
    </source>
</evidence>
<dbReference type="SUPFAM" id="SSF49401">
    <property type="entry name" value="Bacterial adhesins"/>
    <property type="match status" value="1"/>
</dbReference>
<gene>
    <name evidence="7" type="ORF">I5R27_08900</name>
</gene>
<sequence length="328" mass="34818">MKRTTNILKFNILAAIATTSLVVTLQTQAACNFRFGTSQTVYRLNLPSTLNISRNTPIGSVVYQSSHSLSILNGGVRYGLCDVGDWSGIVNNVGARGANNRYPIGNTGLAWTWEYTGPTSVGATSYSPFGPYPFYSIPSRANIFQFPETSIFRIIKISNTVSGSIPSGEIGSLTAGGIKPFVWMNGTGTINIVQPTCTTPSKVIPLGSHRQGEFTGIGSGTIPQNFTIDLNNCPAGLAGISYRLDPVGTAINNTSGILALNSGGASGIGVQITRQNGNLLALGSVINFLRNPTTGNYSIPLRARYYQTQAQVTPGRANSSLQFTISYD</sequence>
<organism evidence="7 8">
    <name type="scientific">Pseudomonas fragi</name>
    <dbReference type="NCBI Taxonomy" id="296"/>
    <lineage>
        <taxon>Bacteria</taxon>
        <taxon>Pseudomonadati</taxon>
        <taxon>Pseudomonadota</taxon>
        <taxon>Gammaproteobacteria</taxon>
        <taxon>Pseudomonadales</taxon>
        <taxon>Pseudomonadaceae</taxon>
        <taxon>Pseudomonas</taxon>
    </lineage>
</organism>
<dbReference type="EMBL" id="CP065202">
    <property type="protein sequence ID" value="QPL33184.1"/>
    <property type="molecule type" value="Genomic_DNA"/>
</dbReference>
<evidence type="ECO:0000256" key="3">
    <source>
        <dbReference type="ARBA" id="ARBA00022729"/>
    </source>
</evidence>
<evidence type="ECO:0000256" key="1">
    <source>
        <dbReference type="ARBA" id="ARBA00004561"/>
    </source>
</evidence>
<keyword evidence="4" id="KW-0281">Fimbrium</keyword>
<evidence type="ECO:0000256" key="2">
    <source>
        <dbReference type="ARBA" id="ARBA00006671"/>
    </source>
</evidence>
<protein>
    <submittedName>
        <fullName evidence="7">Type 1 fimbrial protein</fullName>
    </submittedName>
</protein>
<dbReference type="InterPro" id="IPR050263">
    <property type="entry name" value="Bact_Fimbrial_Adh_Pro"/>
</dbReference>
<dbReference type="InterPro" id="IPR036937">
    <property type="entry name" value="Adhesion_dom_fimbrial_sf"/>
</dbReference>
<comment type="subcellular location">
    <subcellularLocation>
        <location evidence="1">Fimbrium</location>
    </subcellularLocation>
</comment>
<name>A0A9Q6VS01_PSEFR</name>
<dbReference type="Pfam" id="PF00419">
    <property type="entry name" value="Fimbrial"/>
    <property type="match status" value="1"/>
</dbReference>
<feature type="domain" description="Fimbrial-type adhesion" evidence="6">
    <location>
        <begin position="188"/>
        <end position="328"/>
    </location>
</feature>
<dbReference type="RefSeq" id="WP_196884288.1">
    <property type="nucleotide sequence ID" value="NZ_CP065202.1"/>
</dbReference>
<dbReference type="AlphaFoldDB" id="A0A9Q6VS01"/>
<dbReference type="InterPro" id="IPR008966">
    <property type="entry name" value="Adhesion_dom_sf"/>
</dbReference>
<reference evidence="7 8" key="1">
    <citation type="submission" date="2020-11" db="EMBL/GenBank/DDBJ databases">
        <title>The Complete Genome of Pseudomonas fragi A13BB.</title>
        <authorList>
            <person name="Awolope O.K."/>
            <person name="O'Driscoll N.H."/>
            <person name="Di Salvo A."/>
            <person name="Lamb A.J."/>
        </authorList>
    </citation>
    <scope>NUCLEOTIDE SEQUENCE [LARGE SCALE GENOMIC DNA]</scope>
    <source>
        <strain evidence="7 8">A13BB</strain>
    </source>
</reference>
<dbReference type="Gene3D" id="2.60.40.1090">
    <property type="entry name" value="Fimbrial-type adhesion domain"/>
    <property type="match status" value="1"/>
</dbReference>
<dbReference type="PANTHER" id="PTHR33420">
    <property type="entry name" value="FIMBRIAL SUBUNIT ELFA-RELATED"/>
    <property type="match status" value="1"/>
</dbReference>
<dbReference type="GO" id="GO:0009289">
    <property type="term" value="C:pilus"/>
    <property type="evidence" value="ECO:0007669"/>
    <property type="project" value="UniProtKB-SubCell"/>
</dbReference>
<feature type="chain" id="PRO_5040225154" evidence="5">
    <location>
        <begin position="30"/>
        <end position="328"/>
    </location>
</feature>
<dbReference type="Proteomes" id="UP000594467">
    <property type="component" value="Chromosome"/>
</dbReference>
<evidence type="ECO:0000256" key="4">
    <source>
        <dbReference type="ARBA" id="ARBA00023263"/>
    </source>
</evidence>
<evidence type="ECO:0000313" key="8">
    <source>
        <dbReference type="Proteomes" id="UP000594467"/>
    </source>
</evidence>
<comment type="similarity">
    <text evidence="2">Belongs to the fimbrial protein family.</text>
</comment>
<accession>A0A9Q6VS01</accession>
<dbReference type="PANTHER" id="PTHR33420:SF3">
    <property type="entry name" value="FIMBRIAL SUBUNIT ELFA"/>
    <property type="match status" value="1"/>
</dbReference>
<dbReference type="InterPro" id="IPR000259">
    <property type="entry name" value="Adhesion_dom_fimbrial"/>
</dbReference>
<keyword evidence="3 5" id="KW-0732">Signal</keyword>
<proteinExistence type="inferred from homology"/>
<dbReference type="GO" id="GO:0043709">
    <property type="term" value="P:cell adhesion involved in single-species biofilm formation"/>
    <property type="evidence" value="ECO:0007669"/>
    <property type="project" value="TreeGrafter"/>
</dbReference>
<dbReference type="Gene3D" id="2.60.40.3310">
    <property type="match status" value="1"/>
</dbReference>
<feature type="signal peptide" evidence="5">
    <location>
        <begin position="1"/>
        <end position="29"/>
    </location>
</feature>